<dbReference type="EMBL" id="AP019791">
    <property type="protein sequence ID" value="BBL79298.1"/>
    <property type="molecule type" value="Genomic_DNA"/>
</dbReference>
<dbReference type="Proteomes" id="UP000318065">
    <property type="component" value="Chromosome"/>
</dbReference>
<sequence>MPLDGAVALDPFVGGGTSLVEAMRCGAHVIGDDIDSVATFITRFELSAAAYNPQSEEIAELRAAFGESGLRTA</sequence>
<dbReference type="InterPro" id="IPR029063">
    <property type="entry name" value="SAM-dependent_MTases_sf"/>
</dbReference>
<evidence type="ECO:0000313" key="1">
    <source>
        <dbReference type="EMBL" id="BBL79298.1"/>
    </source>
</evidence>
<dbReference type="Gene3D" id="3.40.50.150">
    <property type="entry name" value="Vaccinia Virus protein VP39"/>
    <property type="match status" value="1"/>
</dbReference>
<organism evidence="1 2">
    <name type="scientific">Rubrobacter xylanophilus</name>
    <dbReference type="NCBI Taxonomy" id="49319"/>
    <lineage>
        <taxon>Bacteria</taxon>
        <taxon>Bacillati</taxon>
        <taxon>Actinomycetota</taxon>
        <taxon>Rubrobacteria</taxon>
        <taxon>Rubrobacterales</taxon>
        <taxon>Rubrobacteraceae</taxon>
        <taxon>Rubrobacter</taxon>
    </lineage>
</organism>
<proteinExistence type="predicted"/>
<accession>A0A510HHC8</accession>
<reference evidence="1" key="1">
    <citation type="journal article" date="2019" name="Microbiol. Resour. Announc.">
        <title>Complete Genome Sequence of Rubrobacter xylanophilus Strain AA3-22, Isolated from Arima Onsen in Japan.</title>
        <authorList>
            <person name="Tomariguchi N."/>
            <person name="Miyazaki K."/>
        </authorList>
    </citation>
    <scope>NUCLEOTIDE SEQUENCE [LARGE SCALE GENOMIC DNA]</scope>
    <source>
        <strain evidence="1">AA3-22</strain>
    </source>
</reference>
<evidence type="ECO:0008006" key="3">
    <source>
        <dbReference type="Google" id="ProtNLM"/>
    </source>
</evidence>
<dbReference type="AlphaFoldDB" id="A0A510HHC8"/>
<evidence type="ECO:0000313" key="2">
    <source>
        <dbReference type="Proteomes" id="UP000318065"/>
    </source>
</evidence>
<name>A0A510HHC8_9ACTN</name>
<keyword evidence="2" id="KW-1185">Reference proteome</keyword>
<dbReference type="SUPFAM" id="SSF53335">
    <property type="entry name" value="S-adenosyl-L-methionine-dependent methyltransferases"/>
    <property type="match status" value="1"/>
</dbReference>
<protein>
    <recommendedName>
        <fullName evidence="3">DNA methylase N-4/N-6 domain-containing protein</fullName>
    </recommendedName>
</protein>
<gene>
    <name evidence="1" type="ORF">RxyAA322_11520</name>
</gene>